<dbReference type="OrthoDB" id="3687641at2759"/>
<name>A0A1X6N0H1_9APHY</name>
<dbReference type="AlphaFoldDB" id="A0A1X6N0H1"/>
<protein>
    <recommendedName>
        <fullName evidence="6">Oxidase ustYa</fullName>
    </recommendedName>
</protein>
<dbReference type="PANTHER" id="PTHR33365:SF11">
    <property type="entry name" value="TAT PATHWAY SIGNAL SEQUENCE"/>
    <property type="match status" value="1"/>
</dbReference>
<comment type="similarity">
    <text evidence="3">Belongs to the ustYa family.</text>
</comment>
<reference evidence="4 5" key="1">
    <citation type="submission" date="2017-04" db="EMBL/GenBank/DDBJ databases">
        <title>Genome Sequence of the Model Brown-Rot Fungus Postia placenta SB12.</title>
        <authorList>
            <consortium name="DOE Joint Genome Institute"/>
            <person name="Gaskell J."/>
            <person name="Kersten P."/>
            <person name="Larrondo L.F."/>
            <person name="Canessa P."/>
            <person name="Martinez D."/>
            <person name="Hibbett D."/>
            <person name="Schmoll M."/>
            <person name="Kubicek C.P."/>
            <person name="Martinez A.T."/>
            <person name="Yadav J."/>
            <person name="Master E."/>
            <person name="Magnuson J.K."/>
            <person name="James T."/>
            <person name="Yaver D."/>
            <person name="Berka R."/>
            <person name="Labutti K."/>
            <person name="Lipzen A."/>
            <person name="Aerts A."/>
            <person name="Barry K."/>
            <person name="Henrissat B."/>
            <person name="Blanchette R."/>
            <person name="Grigoriev I."/>
            <person name="Cullen D."/>
        </authorList>
    </citation>
    <scope>NUCLEOTIDE SEQUENCE [LARGE SCALE GENOMIC DNA]</scope>
    <source>
        <strain evidence="4 5">MAD-698-R-SB12</strain>
    </source>
</reference>
<gene>
    <name evidence="4" type="ORF">POSPLADRAFT_1056683</name>
</gene>
<dbReference type="Proteomes" id="UP000194127">
    <property type="component" value="Unassembled WGS sequence"/>
</dbReference>
<accession>A0A1X6N0H1</accession>
<dbReference type="EMBL" id="KZ110597">
    <property type="protein sequence ID" value="OSX62094.1"/>
    <property type="molecule type" value="Genomic_DNA"/>
</dbReference>
<dbReference type="GO" id="GO:0043386">
    <property type="term" value="P:mycotoxin biosynthetic process"/>
    <property type="evidence" value="ECO:0007669"/>
    <property type="project" value="InterPro"/>
</dbReference>
<evidence type="ECO:0000256" key="2">
    <source>
        <dbReference type="ARBA" id="ARBA00023002"/>
    </source>
</evidence>
<comment type="pathway">
    <text evidence="1">Mycotoxin biosynthesis.</text>
</comment>
<evidence type="ECO:0000256" key="1">
    <source>
        <dbReference type="ARBA" id="ARBA00004685"/>
    </source>
</evidence>
<evidence type="ECO:0000256" key="3">
    <source>
        <dbReference type="ARBA" id="ARBA00035112"/>
    </source>
</evidence>
<dbReference type="RefSeq" id="XP_024338888.1">
    <property type="nucleotide sequence ID" value="XM_024480819.1"/>
</dbReference>
<dbReference type="STRING" id="670580.A0A1X6N0H1"/>
<keyword evidence="5" id="KW-1185">Reference proteome</keyword>
<sequence>MNIVGIVSQLSERRTLDGTKLDYDSLFVKLPISIRRAALTFHGTPRYDVYSDDDWESLIPQGHGFYRTEDTLEYYGVSMYHQLHCLDVIRRMITAKSNTTDERAHHADHCLSYLRQAILCHSDLTLEPAHLKLLDDGRYLREISNMSRTHDCHDWVQVREFLEERYLEWEDEDDFSEAKGGYHHIL</sequence>
<evidence type="ECO:0008006" key="6">
    <source>
        <dbReference type="Google" id="ProtNLM"/>
    </source>
</evidence>
<dbReference type="Pfam" id="PF11807">
    <property type="entry name" value="UstYa"/>
    <property type="match status" value="1"/>
</dbReference>
<proteinExistence type="inferred from homology"/>
<keyword evidence="2" id="KW-0560">Oxidoreductase</keyword>
<dbReference type="GO" id="GO:0016491">
    <property type="term" value="F:oxidoreductase activity"/>
    <property type="evidence" value="ECO:0007669"/>
    <property type="project" value="UniProtKB-KW"/>
</dbReference>
<evidence type="ECO:0000313" key="4">
    <source>
        <dbReference type="EMBL" id="OSX62094.1"/>
    </source>
</evidence>
<evidence type="ECO:0000313" key="5">
    <source>
        <dbReference type="Proteomes" id="UP000194127"/>
    </source>
</evidence>
<organism evidence="4 5">
    <name type="scientific">Postia placenta MAD-698-R-SB12</name>
    <dbReference type="NCBI Taxonomy" id="670580"/>
    <lineage>
        <taxon>Eukaryota</taxon>
        <taxon>Fungi</taxon>
        <taxon>Dikarya</taxon>
        <taxon>Basidiomycota</taxon>
        <taxon>Agaricomycotina</taxon>
        <taxon>Agaricomycetes</taxon>
        <taxon>Polyporales</taxon>
        <taxon>Adustoporiaceae</taxon>
        <taxon>Rhodonia</taxon>
    </lineage>
</organism>
<dbReference type="GeneID" id="36325769"/>
<dbReference type="InterPro" id="IPR021765">
    <property type="entry name" value="UstYa-like"/>
</dbReference>
<dbReference type="PANTHER" id="PTHR33365">
    <property type="entry name" value="YALI0B05434P"/>
    <property type="match status" value="1"/>
</dbReference>